<keyword evidence="6" id="KW-1185">Reference proteome</keyword>
<dbReference type="Pfam" id="PF01344">
    <property type="entry name" value="Kelch_1"/>
    <property type="match status" value="1"/>
</dbReference>
<dbReference type="GO" id="GO:0005737">
    <property type="term" value="C:cytoplasm"/>
    <property type="evidence" value="ECO:0000318"/>
    <property type="project" value="GO_Central"/>
</dbReference>
<dbReference type="PANTHER" id="PTHR45632:SF3">
    <property type="entry name" value="KELCH-LIKE PROTEIN 32"/>
    <property type="match status" value="1"/>
</dbReference>
<dbReference type="SUPFAM" id="SSF54695">
    <property type="entry name" value="POZ domain"/>
    <property type="match status" value="1"/>
</dbReference>
<dbReference type="InterPro" id="IPR011333">
    <property type="entry name" value="SKP1/BTB/POZ_sf"/>
</dbReference>
<evidence type="ECO:0000256" key="2">
    <source>
        <dbReference type="ARBA" id="ARBA00022737"/>
    </source>
</evidence>
<dbReference type="Gene3D" id="2.120.10.80">
    <property type="entry name" value="Kelch-type beta propeller"/>
    <property type="match status" value="1"/>
</dbReference>
<accession>E9GLU4</accession>
<dbReference type="InterPro" id="IPR011705">
    <property type="entry name" value="BACK"/>
</dbReference>
<dbReference type="PANTHER" id="PTHR45632">
    <property type="entry name" value="LD33804P"/>
    <property type="match status" value="1"/>
</dbReference>
<reference evidence="5 6" key="1">
    <citation type="journal article" date="2011" name="Science">
        <title>The ecoresponsive genome of Daphnia pulex.</title>
        <authorList>
            <person name="Colbourne J.K."/>
            <person name="Pfrender M.E."/>
            <person name="Gilbert D."/>
            <person name="Thomas W.K."/>
            <person name="Tucker A."/>
            <person name="Oakley T.H."/>
            <person name="Tokishita S."/>
            <person name="Aerts A."/>
            <person name="Arnold G.J."/>
            <person name="Basu M.K."/>
            <person name="Bauer D.J."/>
            <person name="Caceres C.E."/>
            <person name="Carmel L."/>
            <person name="Casola C."/>
            <person name="Choi J.H."/>
            <person name="Detter J.C."/>
            <person name="Dong Q."/>
            <person name="Dusheyko S."/>
            <person name="Eads B.D."/>
            <person name="Frohlich T."/>
            <person name="Geiler-Samerotte K.A."/>
            <person name="Gerlach D."/>
            <person name="Hatcher P."/>
            <person name="Jogdeo S."/>
            <person name="Krijgsveld J."/>
            <person name="Kriventseva E.V."/>
            <person name="Kultz D."/>
            <person name="Laforsch C."/>
            <person name="Lindquist E."/>
            <person name="Lopez J."/>
            <person name="Manak J.R."/>
            <person name="Muller J."/>
            <person name="Pangilinan J."/>
            <person name="Patwardhan R.P."/>
            <person name="Pitluck S."/>
            <person name="Pritham E.J."/>
            <person name="Rechtsteiner A."/>
            <person name="Rho M."/>
            <person name="Rogozin I.B."/>
            <person name="Sakarya O."/>
            <person name="Salamov A."/>
            <person name="Schaack S."/>
            <person name="Shapiro H."/>
            <person name="Shiga Y."/>
            <person name="Skalitzky C."/>
            <person name="Smith Z."/>
            <person name="Souvorov A."/>
            <person name="Sung W."/>
            <person name="Tang Z."/>
            <person name="Tsuchiya D."/>
            <person name="Tu H."/>
            <person name="Vos H."/>
            <person name="Wang M."/>
            <person name="Wolf Y.I."/>
            <person name="Yamagata H."/>
            <person name="Yamada T."/>
            <person name="Ye Y."/>
            <person name="Shaw J.R."/>
            <person name="Andrews J."/>
            <person name="Crease T.J."/>
            <person name="Tang H."/>
            <person name="Lucas S.M."/>
            <person name="Robertson H.M."/>
            <person name="Bork P."/>
            <person name="Koonin E.V."/>
            <person name="Zdobnov E.M."/>
            <person name="Grigoriev I.V."/>
            <person name="Lynch M."/>
            <person name="Boore J.L."/>
        </authorList>
    </citation>
    <scope>NUCLEOTIDE SEQUENCE [LARGE SCALE GENOMIC DNA]</scope>
</reference>
<dbReference type="HOGENOM" id="CLU_399721_0_0_1"/>
<evidence type="ECO:0000313" key="5">
    <source>
        <dbReference type="EMBL" id="EFX79568.1"/>
    </source>
</evidence>
<evidence type="ECO:0000313" key="6">
    <source>
        <dbReference type="Proteomes" id="UP000000305"/>
    </source>
</evidence>
<dbReference type="STRING" id="6669.E9GLU4"/>
<dbReference type="Pfam" id="PF07707">
    <property type="entry name" value="BACK"/>
    <property type="match status" value="1"/>
</dbReference>
<dbReference type="KEGG" id="dpx:DAPPUDRAFT_319466"/>
<evidence type="ECO:0000259" key="4">
    <source>
        <dbReference type="PROSITE" id="PS50097"/>
    </source>
</evidence>
<dbReference type="SMART" id="SM00875">
    <property type="entry name" value="BACK"/>
    <property type="match status" value="1"/>
</dbReference>
<dbReference type="GO" id="GO:0031463">
    <property type="term" value="C:Cul3-RING ubiquitin ligase complex"/>
    <property type="evidence" value="ECO:0000318"/>
    <property type="project" value="GO_Central"/>
</dbReference>
<keyword evidence="2" id="KW-0677">Repeat</keyword>
<sequence length="689" mass="77904">MTDSQTQQIELSSDISTNDNNVTSTKKVTGTAPDVVLLCEGERISCHRAVLAKASSYFSAMFSSSFAEKDERSITIKDVDGFMLRVLVDLSYGYPLQLEDEKRMLKLLETASMLQFLEVQSMCVQFLLHTLNESNALEFFALGDMIGVPELSKQSFAYLLYNFDGIVECRELLSQLHIDLLLKLLEHPSLNCNAEIQILEIVDRWIIDQSDIIPEDRVFKLFACTRFRVLSEDDLKKIALLPFVQESRMLSRLVSILSLKLDATLPNPCRCHCHLKGSSPLPKLEGCQACSGFQVEVADEVDSDQDAQEENSCLSTPDFEKFRLREIFRSPCCSKKSESSIDSSEKKEEVSDCYPQEILDLAEQLLATSPRVPPFVPSVVGHVRRIEVPTDGPSLKKSKHIEGPSLLMYNFKSKSFNSLVKLSKIHEGPVEASGYKVCTLGKDVFIFGGEYMFGYSNWQNSVWRWDSFKNIWNIETSLLSSRRHHSLCVYEEFIYLIGGYGKHRIILDSVDRYDTFKCSWKRCAPLPSPLYSAACCSHKGIIYVFSHQVFSYDQQSDEWHTLANVRLPADTTFSQAMSVKDCGIYLTSVYSNFLYHFDPDAESLAVGVVGKFENNVLNSCYVESLQSIFTFSTGEVSESAGFPPSHQVEIFDLTSKSFTVLWKQTSDEGLITDFGIRHSLGCFPFLCYE</sequence>
<dbReference type="InParanoid" id="E9GLU4"/>
<dbReference type="OrthoDB" id="10027872at2759"/>
<dbReference type="eggNOG" id="KOG4441">
    <property type="taxonomic scope" value="Eukaryota"/>
</dbReference>
<dbReference type="PROSITE" id="PS50097">
    <property type="entry name" value="BTB"/>
    <property type="match status" value="1"/>
</dbReference>
<evidence type="ECO:0000256" key="3">
    <source>
        <dbReference type="SAM" id="MobiDB-lite"/>
    </source>
</evidence>
<dbReference type="InterPro" id="IPR015915">
    <property type="entry name" value="Kelch-typ_b-propeller"/>
</dbReference>
<dbReference type="PhylomeDB" id="E9GLU4"/>
<proteinExistence type="predicted"/>
<organism evidence="5 6">
    <name type="scientific">Daphnia pulex</name>
    <name type="common">Water flea</name>
    <dbReference type="NCBI Taxonomy" id="6669"/>
    <lineage>
        <taxon>Eukaryota</taxon>
        <taxon>Metazoa</taxon>
        <taxon>Ecdysozoa</taxon>
        <taxon>Arthropoda</taxon>
        <taxon>Crustacea</taxon>
        <taxon>Branchiopoda</taxon>
        <taxon>Diplostraca</taxon>
        <taxon>Cladocera</taxon>
        <taxon>Anomopoda</taxon>
        <taxon>Daphniidae</taxon>
        <taxon>Daphnia</taxon>
    </lineage>
</organism>
<dbReference type="Proteomes" id="UP000000305">
    <property type="component" value="Unassembled WGS sequence"/>
</dbReference>
<dbReference type="GO" id="GO:0043161">
    <property type="term" value="P:proteasome-mediated ubiquitin-dependent protein catabolic process"/>
    <property type="evidence" value="ECO:0000318"/>
    <property type="project" value="GO_Central"/>
</dbReference>
<dbReference type="GO" id="GO:0003779">
    <property type="term" value="F:actin binding"/>
    <property type="evidence" value="ECO:0007669"/>
    <property type="project" value="UniProtKB-KW"/>
</dbReference>
<dbReference type="Gene3D" id="3.30.710.10">
    <property type="entry name" value="Potassium Channel Kv1.1, Chain A"/>
    <property type="match status" value="1"/>
</dbReference>
<dbReference type="Gene3D" id="1.25.40.420">
    <property type="match status" value="1"/>
</dbReference>
<dbReference type="Pfam" id="PF00651">
    <property type="entry name" value="BTB"/>
    <property type="match status" value="1"/>
</dbReference>
<dbReference type="SUPFAM" id="SSF117281">
    <property type="entry name" value="Kelch motif"/>
    <property type="match status" value="1"/>
</dbReference>
<dbReference type="InterPro" id="IPR000210">
    <property type="entry name" value="BTB/POZ_dom"/>
</dbReference>
<dbReference type="AlphaFoldDB" id="E9GLU4"/>
<protein>
    <recommendedName>
        <fullName evidence="4">BTB domain-containing protein</fullName>
    </recommendedName>
</protein>
<gene>
    <name evidence="5" type="ORF">DAPPUDRAFT_319466</name>
</gene>
<feature type="region of interest" description="Disordered" evidence="3">
    <location>
        <begin position="1"/>
        <end position="24"/>
    </location>
</feature>
<dbReference type="EMBL" id="GL732551">
    <property type="protein sequence ID" value="EFX79568.1"/>
    <property type="molecule type" value="Genomic_DNA"/>
</dbReference>
<name>E9GLU4_DAPPU</name>
<evidence type="ECO:0000256" key="1">
    <source>
        <dbReference type="ARBA" id="ARBA00022441"/>
    </source>
</evidence>
<feature type="domain" description="BTB" evidence="4">
    <location>
        <begin position="33"/>
        <end position="100"/>
    </location>
</feature>
<dbReference type="SMART" id="SM00612">
    <property type="entry name" value="Kelch"/>
    <property type="match status" value="2"/>
</dbReference>
<keyword evidence="1" id="KW-0880">Kelch repeat</keyword>
<dbReference type="SMART" id="SM00225">
    <property type="entry name" value="BTB"/>
    <property type="match status" value="1"/>
</dbReference>
<dbReference type="GO" id="GO:1990756">
    <property type="term" value="F:ubiquitin-like ligase-substrate adaptor activity"/>
    <property type="evidence" value="ECO:0000318"/>
    <property type="project" value="GO_Central"/>
</dbReference>
<dbReference type="InterPro" id="IPR006652">
    <property type="entry name" value="Kelch_1"/>
</dbReference>
<dbReference type="OMA" id="LYSAACC"/>